<protein>
    <submittedName>
        <fullName evidence="2">Uncharacterized protein</fullName>
    </submittedName>
</protein>
<accession>A0ABW5V0R3</accession>
<reference evidence="3" key="1">
    <citation type="journal article" date="2019" name="Int. J. Syst. Evol. Microbiol.">
        <title>The Global Catalogue of Microorganisms (GCM) 10K type strain sequencing project: providing services to taxonomists for standard genome sequencing and annotation.</title>
        <authorList>
            <consortium name="The Broad Institute Genomics Platform"/>
            <consortium name="The Broad Institute Genome Sequencing Center for Infectious Disease"/>
            <person name="Wu L."/>
            <person name="Ma J."/>
        </authorList>
    </citation>
    <scope>NUCLEOTIDE SEQUENCE [LARGE SCALE GENOMIC DNA]</scope>
    <source>
        <strain evidence="3">TISTR 1514</strain>
    </source>
</reference>
<sequence>MATTATDALLAQVAEGAAPATSESAASNSPAGTPSIPALQGLDALLGTGVDARTCSIDGTCD</sequence>
<feature type="region of interest" description="Disordered" evidence="1">
    <location>
        <begin position="14"/>
        <end position="36"/>
    </location>
</feature>
<keyword evidence="3" id="KW-1185">Reference proteome</keyword>
<proteinExistence type="predicted"/>
<name>A0ABW5V0R3_9MICO</name>
<evidence type="ECO:0000256" key="1">
    <source>
        <dbReference type="SAM" id="MobiDB-lite"/>
    </source>
</evidence>
<dbReference type="EMBL" id="JBHUNE010000009">
    <property type="protein sequence ID" value="MFD2759243.1"/>
    <property type="molecule type" value="Genomic_DNA"/>
</dbReference>
<comment type="caution">
    <text evidence="2">The sequence shown here is derived from an EMBL/GenBank/DDBJ whole genome shotgun (WGS) entry which is preliminary data.</text>
</comment>
<organism evidence="2 3">
    <name type="scientific">Gulosibacter faecalis</name>
    <dbReference type="NCBI Taxonomy" id="272240"/>
    <lineage>
        <taxon>Bacteria</taxon>
        <taxon>Bacillati</taxon>
        <taxon>Actinomycetota</taxon>
        <taxon>Actinomycetes</taxon>
        <taxon>Micrococcales</taxon>
        <taxon>Microbacteriaceae</taxon>
        <taxon>Gulosibacter</taxon>
    </lineage>
</organism>
<dbReference type="Proteomes" id="UP001597492">
    <property type="component" value="Unassembled WGS sequence"/>
</dbReference>
<evidence type="ECO:0000313" key="3">
    <source>
        <dbReference type="Proteomes" id="UP001597492"/>
    </source>
</evidence>
<evidence type="ECO:0000313" key="2">
    <source>
        <dbReference type="EMBL" id="MFD2759243.1"/>
    </source>
</evidence>
<gene>
    <name evidence="2" type="ORF">ACFSW7_12735</name>
</gene>
<dbReference type="RefSeq" id="WP_154651547.1">
    <property type="nucleotide sequence ID" value="NZ_JBHUNE010000009.1"/>
</dbReference>
<feature type="compositionally biased region" description="Polar residues" evidence="1">
    <location>
        <begin position="21"/>
        <end position="32"/>
    </location>
</feature>